<dbReference type="Gene3D" id="2.40.50.40">
    <property type="match status" value="1"/>
</dbReference>
<feature type="non-terminal residue" evidence="6">
    <location>
        <position position="1"/>
    </location>
</feature>
<evidence type="ECO:0000256" key="1">
    <source>
        <dbReference type="ARBA" id="ARBA00010868"/>
    </source>
</evidence>
<name>A0A7L3TRY4_URIAL</name>
<dbReference type="EMBL" id="VZUE01000031">
    <property type="protein sequence ID" value="NXV42413.1"/>
    <property type="molecule type" value="Genomic_DNA"/>
</dbReference>
<dbReference type="GO" id="GO:0070098">
    <property type="term" value="P:chemokine-mediated signaling pathway"/>
    <property type="evidence" value="ECO:0007669"/>
    <property type="project" value="TreeGrafter"/>
</dbReference>
<feature type="non-terminal residue" evidence="6">
    <location>
        <position position="60"/>
    </location>
</feature>
<dbReference type="GO" id="GO:0006954">
    <property type="term" value="P:inflammatory response"/>
    <property type="evidence" value="ECO:0007669"/>
    <property type="project" value="TreeGrafter"/>
</dbReference>
<keyword evidence="2" id="KW-0145">Chemotaxis</keyword>
<dbReference type="GO" id="GO:0048020">
    <property type="term" value="F:CCR chemokine receptor binding"/>
    <property type="evidence" value="ECO:0007669"/>
    <property type="project" value="TreeGrafter"/>
</dbReference>
<evidence type="ECO:0000256" key="2">
    <source>
        <dbReference type="ARBA" id="ARBA00022500"/>
    </source>
</evidence>
<gene>
    <name evidence="6" type="primary">Ccl4l1</name>
    <name evidence="6" type="ORF">URIAAL_R02326</name>
</gene>
<keyword evidence="4" id="KW-0732">Signal</keyword>
<reference evidence="6 7" key="1">
    <citation type="submission" date="2019-09" db="EMBL/GenBank/DDBJ databases">
        <title>Bird 10,000 Genomes (B10K) Project - Family phase.</title>
        <authorList>
            <person name="Zhang G."/>
        </authorList>
    </citation>
    <scope>NUCLEOTIDE SEQUENCE [LARGE SCALE GENOMIC DNA]</scope>
    <source>
        <strain evidence="6">OUT-0019</strain>
        <tissue evidence="6">Blood</tissue>
    </source>
</reference>
<dbReference type="InterPro" id="IPR036048">
    <property type="entry name" value="Interleukin_8-like_sf"/>
</dbReference>
<proteinExistence type="inferred from homology"/>
<dbReference type="GO" id="GO:0030335">
    <property type="term" value="P:positive regulation of cell migration"/>
    <property type="evidence" value="ECO:0007669"/>
    <property type="project" value="TreeGrafter"/>
</dbReference>
<dbReference type="GO" id="GO:0005615">
    <property type="term" value="C:extracellular space"/>
    <property type="evidence" value="ECO:0007669"/>
    <property type="project" value="UniProtKB-KW"/>
</dbReference>
<dbReference type="Proteomes" id="UP000535478">
    <property type="component" value="Unassembled WGS sequence"/>
</dbReference>
<accession>A0A7L3TRY4</accession>
<dbReference type="InterPro" id="IPR001811">
    <property type="entry name" value="Chemokine_IL8-like_dom"/>
</dbReference>
<dbReference type="PANTHER" id="PTHR12015">
    <property type="entry name" value="SMALL INDUCIBLE CYTOKINE A"/>
    <property type="match status" value="1"/>
</dbReference>
<evidence type="ECO:0000256" key="4">
    <source>
        <dbReference type="ARBA" id="ARBA00022729"/>
    </source>
</evidence>
<dbReference type="InterPro" id="IPR039809">
    <property type="entry name" value="Chemokine_b/g/d"/>
</dbReference>
<keyword evidence="7" id="KW-1185">Reference proteome</keyword>
<dbReference type="SUPFAM" id="SSF54117">
    <property type="entry name" value="Interleukin 8-like chemokines"/>
    <property type="match status" value="1"/>
</dbReference>
<dbReference type="GO" id="GO:0061844">
    <property type="term" value="P:antimicrobial humoral immune response mediated by antimicrobial peptide"/>
    <property type="evidence" value="ECO:0007669"/>
    <property type="project" value="TreeGrafter"/>
</dbReference>
<dbReference type="AlphaFoldDB" id="A0A7L3TRY4"/>
<evidence type="ECO:0000259" key="5">
    <source>
        <dbReference type="SMART" id="SM00199"/>
    </source>
</evidence>
<comment type="caution">
    <text evidence="6">The sequence shown here is derived from an EMBL/GenBank/DDBJ whole genome shotgun (WGS) entry which is preliminary data.</text>
</comment>
<organism evidence="6 7">
    <name type="scientific">Uria aalge</name>
    <name type="common">Common mure</name>
    <name type="synonym">Colymbus aalge</name>
    <dbReference type="NCBI Taxonomy" id="13746"/>
    <lineage>
        <taxon>Eukaryota</taxon>
        <taxon>Metazoa</taxon>
        <taxon>Chordata</taxon>
        <taxon>Craniata</taxon>
        <taxon>Vertebrata</taxon>
        <taxon>Euteleostomi</taxon>
        <taxon>Archelosauria</taxon>
        <taxon>Archosauria</taxon>
        <taxon>Dinosauria</taxon>
        <taxon>Saurischia</taxon>
        <taxon>Theropoda</taxon>
        <taxon>Coelurosauria</taxon>
        <taxon>Aves</taxon>
        <taxon>Neognathae</taxon>
        <taxon>Neoaves</taxon>
        <taxon>Charadriiformes</taxon>
        <taxon>Alcidae</taxon>
        <taxon>Uria</taxon>
    </lineage>
</organism>
<evidence type="ECO:0000256" key="3">
    <source>
        <dbReference type="ARBA" id="ARBA00022514"/>
    </source>
</evidence>
<dbReference type="GO" id="GO:0008009">
    <property type="term" value="F:chemokine activity"/>
    <property type="evidence" value="ECO:0007669"/>
    <property type="project" value="InterPro"/>
</dbReference>
<evidence type="ECO:0000313" key="6">
    <source>
        <dbReference type="EMBL" id="NXV42413.1"/>
    </source>
</evidence>
<keyword evidence="3" id="KW-0202">Cytokine</keyword>
<dbReference type="GO" id="GO:0048245">
    <property type="term" value="P:eosinophil chemotaxis"/>
    <property type="evidence" value="ECO:0007669"/>
    <property type="project" value="TreeGrafter"/>
</dbReference>
<evidence type="ECO:0000313" key="7">
    <source>
        <dbReference type="Proteomes" id="UP000535478"/>
    </source>
</evidence>
<dbReference type="Pfam" id="PF00048">
    <property type="entry name" value="IL8"/>
    <property type="match status" value="1"/>
</dbReference>
<comment type="similarity">
    <text evidence="1">Belongs to the intercrine beta (chemokine CC) family.</text>
</comment>
<dbReference type="CDD" id="cd00272">
    <property type="entry name" value="Chemokine_CC"/>
    <property type="match status" value="1"/>
</dbReference>
<dbReference type="PANTHER" id="PTHR12015:SF103">
    <property type="entry name" value="C-C MOTIF CHEMOKINE 4-RELATED"/>
    <property type="match status" value="1"/>
</dbReference>
<feature type="domain" description="Chemokine interleukin-8-like" evidence="5">
    <location>
        <begin position="1"/>
        <end position="55"/>
    </location>
</feature>
<dbReference type="SMART" id="SM00199">
    <property type="entry name" value="SCY"/>
    <property type="match status" value="1"/>
</dbReference>
<protein>
    <submittedName>
        <fullName evidence="6">CC4L protein</fullName>
    </submittedName>
</protein>
<dbReference type="FunFam" id="2.40.50.40:FF:000002">
    <property type="entry name" value="C-C motif chemokine"/>
    <property type="match status" value="1"/>
</dbReference>
<sequence length="60" mass="6857">CFSYTPLRIPRRTIASTYTTSSMCPLPAVILVTKKGRQVCADPQASWVKEHLKHLQMQMH</sequence>